<evidence type="ECO:0000313" key="2">
    <source>
        <dbReference type="EMBL" id="KMZ88820.1"/>
    </source>
</evidence>
<feature type="transmembrane region" description="Helical" evidence="1">
    <location>
        <begin position="30"/>
        <end position="48"/>
    </location>
</feature>
<feature type="transmembrane region" description="Helical" evidence="1">
    <location>
        <begin position="7"/>
        <end position="24"/>
    </location>
</feature>
<accession>A0A0J9T0D5</accession>
<protein>
    <recommendedName>
        <fullName evidence="4">Variable surface protein</fullName>
    </recommendedName>
</protein>
<feature type="transmembrane region" description="Helical" evidence="1">
    <location>
        <begin position="219"/>
        <end position="242"/>
    </location>
</feature>
<evidence type="ECO:0000313" key="3">
    <source>
        <dbReference type="Proteomes" id="UP000053327"/>
    </source>
</evidence>
<dbReference type="AlphaFoldDB" id="A0A0J9T0D5"/>
<reference evidence="2 3" key="1">
    <citation type="submission" date="2011-08" db="EMBL/GenBank/DDBJ databases">
        <title>The Genome Sequence of Plasmodium vivax Brazil I.</title>
        <authorList>
            <consortium name="The Broad Institute Genome Sequencing Platform"/>
            <consortium name="The Broad Institute Genome Sequencing Center for Infectious Disease"/>
            <person name="Neafsey D."/>
            <person name="Carlton J."/>
            <person name="Barnwell J."/>
            <person name="Collins W."/>
            <person name="Escalante A."/>
            <person name="Mullikin J."/>
            <person name="Saul A."/>
            <person name="Guigo R."/>
            <person name="Camara F."/>
            <person name="Young S.K."/>
            <person name="Zeng Q."/>
            <person name="Gargeya S."/>
            <person name="Fitzgerald M."/>
            <person name="Haas B."/>
            <person name="Abouelleil A."/>
            <person name="Alvarado L."/>
            <person name="Arachchi H.M."/>
            <person name="Berlin A."/>
            <person name="Brown A."/>
            <person name="Chapman S.B."/>
            <person name="Chen Z."/>
            <person name="Dunbar C."/>
            <person name="Freedman E."/>
            <person name="Gearin G."/>
            <person name="Gellesch M."/>
            <person name="Goldberg J."/>
            <person name="Griggs A."/>
            <person name="Gujja S."/>
            <person name="Heiman D."/>
            <person name="Howarth C."/>
            <person name="Larson L."/>
            <person name="Lui A."/>
            <person name="MacDonald P.J.P."/>
            <person name="Montmayeur A."/>
            <person name="Murphy C."/>
            <person name="Neiman D."/>
            <person name="Pearson M."/>
            <person name="Priest M."/>
            <person name="Roberts A."/>
            <person name="Saif S."/>
            <person name="Shea T."/>
            <person name="Shenoy N."/>
            <person name="Sisk P."/>
            <person name="Stolte C."/>
            <person name="Sykes S."/>
            <person name="Wortman J."/>
            <person name="Nusbaum C."/>
            <person name="Birren B."/>
        </authorList>
    </citation>
    <scope>NUCLEOTIDE SEQUENCE [LARGE SCALE GENOMIC DNA]</scope>
    <source>
        <strain evidence="2 3">Brazil I</strain>
    </source>
</reference>
<name>A0A0J9T0D5_PLAV1</name>
<keyword evidence="1" id="KW-1133">Transmembrane helix</keyword>
<evidence type="ECO:0000256" key="1">
    <source>
        <dbReference type="SAM" id="Phobius"/>
    </source>
</evidence>
<dbReference type="EMBL" id="KQ234750">
    <property type="protein sequence ID" value="KMZ88820.1"/>
    <property type="molecule type" value="Genomic_DNA"/>
</dbReference>
<organism evidence="2 3">
    <name type="scientific">Plasmodium vivax (strain Brazil I)</name>
    <dbReference type="NCBI Taxonomy" id="1033975"/>
    <lineage>
        <taxon>Eukaryota</taxon>
        <taxon>Sar</taxon>
        <taxon>Alveolata</taxon>
        <taxon>Apicomplexa</taxon>
        <taxon>Aconoidasida</taxon>
        <taxon>Haemosporida</taxon>
        <taxon>Plasmodiidae</taxon>
        <taxon>Plasmodium</taxon>
        <taxon>Plasmodium (Plasmodium)</taxon>
    </lineage>
</organism>
<feature type="transmembrane region" description="Helical" evidence="1">
    <location>
        <begin position="171"/>
        <end position="191"/>
    </location>
</feature>
<dbReference type="Pfam" id="PF12420">
    <property type="entry name" value="DUF3671"/>
    <property type="match status" value="1"/>
</dbReference>
<sequence>MKDILKLIVLLKIFSFMFLIWNPENDMYDLFYVILILILFQYCIGRDLEINFKYNRSSNTSFNRLLAKHEYKEELDVLNLGGNLVDYETSTNINNEEDVTSTYEHLKKRRPINLYSYKKDYEHRYSKKKGLAKLECFCEKKIFDKIDHIHVLAKSMRNDKNRFYKVINKKYGMIFILLFLYPFIGLILPLLSGSEGQSDPYEKSYLGKSKLPRVVPRSISAILIIESFIFFSIIIYIIIKFIKYKKLKARKGKMSPKEYYCFCKDLYMNK</sequence>
<keyword evidence="1" id="KW-0472">Membrane</keyword>
<proteinExistence type="predicted"/>
<gene>
    <name evidence="2" type="ORF">PVBG_05616</name>
</gene>
<dbReference type="InterPro" id="IPR022139">
    <property type="entry name" value="Fam-L/Fam-M-like_plasmodium"/>
</dbReference>
<keyword evidence="1" id="KW-0812">Transmembrane</keyword>
<evidence type="ECO:0008006" key="4">
    <source>
        <dbReference type="Google" id="ProtNLM"/>
    </source>
</evidence>
<dbReference type="Proteomes" id="UP000053327">
    <property type="component" value="Unassembled WGS sequence"/>
</dbReference>